<dbReference type="GO" id="GO:0071949">
    <property type="term" value="F:FAD binding"/>
    <property type="evidence" value="ECO:0007669"/>
    <property type="project" value="InterPro"/>
</dbReference>
<evidence type="ECO:0000313" key="6">
    <source>
        <dbReference type="Proteomes" id="UP000233769"/>
    </source>
</evidence>
<reference evidence="6" key="1">
    <citation type="submission" date="2017-10" db="EMBL/GenBank/DDBJ databases">
        <authorList>
            <person name="Regsiter A."/>
            <person name="William W."/>
        </authorList>
    </citation>
    <scope>NUCLEOTIDE SEQUENCE [LARGE SCALE GENOMIC DNA]</scope>
</reference>
<keyword evidence="1" id="KW-0560">Oxidoreductase</keyword>
<evidence type="ECO:0000256" key="3">
    <source>
        <dbReference type="SAM" id="MobiDB-lite"/>
    </source>
</evidence>
<evidence type="ECO:0000256" key="1">
    <source>
        <dbReference type="ARBA" id="ARBA00023002"/>
    </source>
</evidence>
<accession>A0A2N9ALP7</accession>
<dbReference type="PRINTS" id="PR00420">
    <property type="entry name" value="RNGMNOXGNASE"/>
</dbReference>
<dbReference type="Proteomes" id="UP000233769">
    <property type="component" value="Chromosome tk0001"/>
</dbReference>
<dbReference type="EMBL" id="LT962688">
    <property type="protein sequence ID" value="SOR28192.1"/>
    <property type="molecule type" value="Genomic_DNA"/>
</dbReference>
<dbReference type="PANTHER" id="PTHR13789:SF309">
    <property type="entry name" value="PUTATIVE (AFU_ORTHOLOGUE AFUA_6G14510)-RELATED"/>
    <property type="match status" value="1"/>
</dbReference>
<dbReference type="InterPro" id="IPR002938">
    <property type="entry name" value="FAD-bd"/>
</dbReference>
<feature type="compositionally biased region" description="Low complexity" evidence="3">
    <location>
        <begin position="307"/>
        <end position="320"/>
    </location>
</feature>
<dbReference type="PANTHER" id="PTHR13789">
    <property type="entry name" value="MONOOXYGENASE"/>
    <property type="match status" value="1"/>
</dbReference>
<dbReference type="AlphaFoldDB" id="A0A2N9ALP7"/>
<keyword evidence="2" id="KW-0503">Monooxygenase</keyword>
<feature type="region of interest" description="Disordered" evidence="3">
    <location>
        <begin position="373"/>
        <end position="436"/>
    </location>
</feature>
<dbReference type="SUPFAM" id="SSF51905">
    <property type="entry name" value="FAD/NAD(P)-binding domain"/>
    <property type="match status" value="1"/>
</dbReference>
<dbReference type="Gene3D" id="3.50.50.60">
    <property type="entry name" value="FAD/NAD(P)-binding domain"/>
    <property type="match status" value="1"/>
</dbReference>
<feature type="domain" description="FAD-binding" evidence="4">
    <location>
        <begin position="19"/>
        <end position="176"/>
    </location>
</feature>
<protein>
    <recommendedName>
        <fullName evidence="4">FAD-binding domain-containing protein</fullName>
    </recommendedName>
</protein>
<name>A0A2N9ALP7_METEX</name>
<dbReference type="GO" id="GO:0004497">
    <property type="term" value="F:monooxygenase activity"/>
    <property type="evidence" value="ECO:0007669"/>
    <property type="project" value="UniProtKB-KW"/>
</dbReference>
<dbReference type="InterPro" id="IPR050493">
    <property type="entry name" value="FAD-dep_Monooxygenase_BioMet"/>
</dbReference>
<evidence type="ECO:0000313" key="5">
    <source>
        <dbReference type="EMBL" id="SOR28192.1"/>
    </source>
</evidence>
<proteinExistence type="predicted"/>
<feature type="region of interest" description="Disordered" evidence="3">
    <location>
        <begin position="216"/>
        <end position="346"/>
    </location>
</feature>
<dbReference type="InterPro" id="IPR036188">
    <property type="entry name" value="FAD/NAD-bd_sf"/>
</dbReference>
<sequence>MTVPVQTSPARPSAAPPRFTVAVVGAGAAGLAAALALARDGVETALVGRHAPVADGRTVALLDGSVRFLRVLGAWDEIAPHASPLAELQIVDDTGSLFRPPPARFSAAEIGLDAFGWNVESARLVETLRRQARTTPGLTLFEADSAGMRLEQDAAVLDLEDGRSLAAQLVVGADGGPLAASGGVCLAHPRMVLPAGGAHHPARPRAAPLRHLHRVPHPQRTLHPGAAPRRPPLQPRLGYGGAGGQAPLGARRPGSRRGGGASGPLDARRHADRRPARPRADARPLGGAAGGRPPRPDRRGRPRLPADRGAGAQSRPARCGGRAGCGVLRPRGEPRSGGTGLARGVRTQPGRRCAAAGCGGGHAQPLAAHRFPARRCPAGPRSRGARRDPASAAHRHARGRAAAARRAEPDALIHFGVSGRARDARPTPQKNHKISP</sequence>
<evidence type="ECO:0000256" key="2">
    <source>
        <dbReference type="ARBA" id="ARBA00023033"/>
    </source>
</evidence>
<dbReference type="Pfam" id="PF01494">
    <property type="entry name" value="FAD_binding_3"/>
    <property type="match status" value="1"/>
</dbReference>
<gene>
    <name evidence="5" type="ORF">TK0001_1590</name>
</gene>
<feature type="compositionally biased region" description="Basic and acidic residues" evidence="3">
    <location>
        <begin position="266"/>
        <end position="282"/>
    </location>
</feature>
<evidence type="ECO:0000259" key="4">
    <source>
        <dbReference type="Pfam" id="PF01494"/>
    </source>
</evidence>
<organism evidence="5 6">
    <name type="scientific">Methylorubrum extorquens</name>
    <name type="common">Methylobacterium dichloromethanicum</name>
    <name type="synonym">Methylobacterium extorquens</name>
    <dbReference type="NCBI Taxonomy" id="408"/>
    <lineage>
        <taxon>Bacteria</taxon>
        <taxon>Pseudomonadati</taxon>
        <taxon>Pseudomonadota</taxon>
        <taxon>Alphaproteobacteria</taxon>
        <taxon>Hyphomicrobiales</taxon>
        <taxon>Methylobacteriaceae</taxon>
        <taxon>Methylorubrum</taxon>
    </lineage>
</organism>